<feature type="domain" description="3-keto-alpha-glucoside-1,2-lyase/3-keto-2-hydroxy-glucal hydratase" evidence="1">
    <location>
        <begin position="51"/>
        <end position="246"/>
    </location>
</feature>
<accession>A0ABT8WIN6</accession>
<name>A0ABT8WIN6_9FLAO</name>
<dbReference type="PROSITE" id="PS51257">
    <property type="entry name" value="PROKAR_LIPOPROTEIN"/>
    <property type="match status" value="1"/>
</dbReference>
<dbReference type="Pfam" id="PF06439">
    <property type="entry name" value="3keto-disac_hyd"/>
    <property type="match status" value="1"/>
</dbReference>
<organism evidence="2 3">
    <name type="scientific">Flavivirga jejuensis</name>
    <dbReference type="NCBI Taxonomy" id="870487"/>
    <lineage>
        <taxon>Bacteria</taxon>
        <taxon>Pseudomonadati</taxon>
        <taxon>Bacteroidota</taxon>
        <taxon>Flavobacteriia</taxon>
        <taxon>Flavobacteriales</taxon>
        <taxon>Flavobacteriaceae</taxon>
        <taxon>Flavivirga</taxon>
    </lineage>
</organism>
<proteinExistence type="predicted"/>
<dbReference type="InterPro" id="IPR010496">
    <property type="entry name" value="AL/BT2_dom"/>
</dbReference>
<reference evidence="2" key="1">
    <citation type="submission" date="2023-07" db="EMBL/GenBank/DDBJ databases">
        <title>Two novel species in the genus Flavivirga.</title>
        <authorList>
            <person name="Kwon K."/>
        </authorList>
    </citation>
    <scope>NUCLEOTIDE SEQUENCE</scope>
    <source>
        <strain evidence="2">KACC 14158</strain>
    </source>
</reference>
<sequence length="248" mass="27975">MKTKYVILVILFGVFFSCFGQQKMKPKETEIWEPKPKIVTPGKNNSAPSDAVVLFDGTNLDQWVYAKDGAPANWHLNADGSMTVKDKAGDIKTKQEFGNVQLHIEWKSPIEVQGKNQSRANSGVLLQSRYEIQVLDNNNNDTYVNGQVASVYKQSIPLVNASASTGDWNTYDIIFHQPEFDENGQVVKKATITVIHNGVLVQDHFTIQGTTAFIGHPKYEKHGKASLKLQDHRDNSRVSYRNIWIREL</sequence>
<evidence type="ECO:0000259" key="1">
    <source>
        <dbReference type="Pfam" id="PF06439"/>
    </source>
</evidence>
<comment type="caution">
    <text evidence="2">The sequence shown here is derived from an EMBL/GenBank/DDBJ whole genome shotgun (WGS) entry which is preliminary data.</text>
</comment>
<dbReference type="RefSeq" id="WP_303300074.1">
    <property type="nucleotide sequence ID" value="NZ_BAABDA010000042.1"/>
</dbReference>
<dbReference type="EMBL" id="JAUOEL010000001">
    <property type="protein sequence ID" value="MDO5973019.1"/>
    <property type="molecule type" value="Genomic_DNA"/>
</dbReference>
<dbReference type="Proteomes" id="UP001176806">
    <property type="component" value="Unassembled WGS sequence"/>
</dbReference>
<dbReference type="Gene3D" id="2.60.120.560">
    <property type="entry name" value="Exo-inulinase, domain 1"/>
    <property type="match status" value="1"/>
</dbReference>
<evidence type="ECO:0000313" key="3">
    <source>
        <dbReference type="Proteomes" id="UP001176806"/>
    </source>
</evidence>
<gene>
    <name evidence="2" type="ORF">Q4Q40_02385</name>
</gene>
<evidence type="ECO:0000313" key="2">
    <source>
        <dbReference type="EMBL" id="MDO5973019.1"/>
    </source>
</evidence>
<keyword evidence="3" id="KW-1185">Reference proteome</keyword>
<protein>
    <submittedName>
        <fullName evidence="2">DUF1080 domain-containing protein</fullName>
    </submittedName>
</protein>